<dbReference type="EMBL" id="DACTUL010000026">
    <property type="protein sequence ID" value="HAT6345310.1"/>
    <property type="molecule type" value="Genomic_DNA"/>
</dbReference>
<organism evidence="1 2">
    <name type="scientific">Aeromonas hydrophila</name>
    <dbReference type="NCBI Taxonomy" id="644"/>
    <lineage>
        <taxon>Bacteria</taxon>
        <taxon>Pseudomonadati</taxon>
        <taxon>Pseudomonadota</taxon>
        <taxon>Gammaproteobacteria</taxon>
        <taxon>Aeromonadales</taxon>
        <taxon>Aeromonadaceae</taxon>
        <taxon>Aeromonas</taxon>
    </lineage>
</organism>
<evidence type="ECO:0000313" key="1">
    <source>
        <dbReference type="EMBL" id="HAT6345310.1"/>
    </source>
</evidence>
<protein>
    <recommendedName>
        <fullName evidence="3">Coil containing protein</fullName>
    </recommendedName>
</protein>
<proteinExistence type="predicted"/>
<reference evidence="1" key="2">
    <citation type="submission" date="2020-01" db="EMBL/GenBank/DDBJ databases">
        <authorList>
            <consortium name="NCBI Pathogen Detection Project"/>
        </authorList>
    </citation>
    <scope>NUCLEOTIDE SEQUENCE</scope>
    <source>
        <strain evidence="1">OLC2673_Aeromonas</strain>
    </source>
</reference>
<evidence type="ECO:0008006" key="3">
    <source>
        <dbReference type="Google" id="ProtNLM"/>
    </source>
</evidence>
<gene>
    <name evidence="1" type="ORF">JAJ28_003076</name>
</gene>
<dbReference type="AlphaFoldDB" id="A0AAD3UEA1"/>
<evidence type="ECO:0000313" key="2">
    <source>
        <dbReference type="Proteomes" id="UP000859505"/>
    </source>
</evidence>
<accession>A0AAD3UEA1</accession>
<comment type="caution">
    <text evidence="1">The sequence shown here is derived from an EMBL/GenBank/DDBJ whole genome shotgun (WGS) entry which is preliminary data.</text>
</comment>
<sequence>MAGVNIVMSANTERYVSQIRKAQAEGNKSLEDMGQKAQEFGDGVSNAFNSPGSAIQGLLGRLGPVGMALGGLSVALGGATAAAMAAGQAVAGTQKELQALAATSGLSFNEMSKQAMAAKTMGIEYSQLADILKDVNDKTGEFLSTGSGPMQDYLDTISGKIKRTKKDFEGLGSMQVLQMIQRDLTAVGASAQQQIFVLEAMASDASKLGPLLSMTQQDVDNLLKGYATKRATLAQGTIDDINRTQSNIEVMQNNFNALLTNSMSGLIAMVGKVSKAIADELGESAERSKTRGFVSSVNSGDVGNPSKSNAKDFIENEAALRADIQSRYFQKEWDNISQSEKMDATRAGKMEELQKQARERAAIASQDEVKALDDKIAKAKELAALNTPSNTSTAPSALADTNDQKKAIEDAAKAREEALKLTYATEEEVATAAHQKLTEQLNEYLRSGALTQAEFDKAEIIAAQEHAKKLEDIEKNKQKAISDERAKAHADRMADINLLKEFSTNAEDIANQELLAKRAQIEESYRLDQERGMNSVLTEEDKNNKLAEIDRNYQMQKFERDNEFMLNQEAAKVLYYEQEAVLLRQQLENNEITQQEFDARSVENQRNVTEAKKTLIMSELETYSSLFDGAASLAAEGSKQQKVLFAMSKAATIANMTLASFDAWAAVDKDPTLVTGLSKGIAKAKVGVEYAAKLGSVAGLTMGGQFHSGTDSVPYANGQIDSTNSYLLAGGERVIQPEANKDLTAYLADKKSGGNEVIINSDLVVQGDTTISNEKFQQMLAQHRENIVQLSDMYRRERGF</sequence>
<name>A0AAD3UEA1_AERHY</name>
<reference evidence="1" key="1">
    <citation type="journal article" date="2018" name="Genome Biol.">
        <title>SKESA: strategic k-mer extension for scrupulous assemblies.</title>
        <authorList>
            <person name="Souvorov A."/>
            <person name="Agarwala R."/>
            <person name="Lipman D.J."/>
        </authorList>
    </citation>
    <scope>NUCLEOTIDE SEQUENCE</scope>
    <source>
        <strain evidence="1">OLC2673_Aeromonas</strain>
    </source>
</reference>
<dbReference type="Proteomes" id="UP000859505">
    <property type="component" value="Unassembled WGS sequence"/>
</dbReference>